<dbReference type="PROSITE" id="PS50043">
    <property type="entry name" value="HTH_LUXR_2"/>
    <property type="match status" value="1"/>
</dbReference>
<sequence>MPAVTAIPLSAAHDGRGPTARPSALRRRARLHRTRLHRARLRRALRASGCAASGSDAVETACLVWLAGVLVEIAATAGDARTAMVLVDEASATLAALPTGTAWSAGPAGAALLAAPITAPLTVPLTRRELVVLRELQENVPLRGIAENLHVSLNTVRSQTRSVYRKLGVGSRAQALHRARELGLL</sequence>
<accession>A0ABV3BZB3</accession>
<comment type="caution">
    <text evidence="6">The sequence shown here is derived from an EMBL/GenBank/DDBJ whole genome shotgun (WGS) entry which is preliminary data.</text>
</comment>
<dbReference type="PANTHER" id="PTHR44688">
    <property type="entry name" value="DNA-BINDING TRANSCRIPTIONAL ACTIVATOR DEVR_DOSR"/>
    <property type="match status" value="1"/>
</dbReference>
<dbReference type="RefSeq" id="WP_359357478.1">
    <property type="nucleotide sequence ID" value="NZ_JBEYXV010000026.1"/>
</dbReference>
<protein>
    <submittedName>
        <fullName evidence="6">LuxR C-terminal-related transcriptional regulator</fullName>
    </submittedName>
</protein>
<evidence type="ECO:0000256" key="3">
    <source>
        <dbReference type="ARBA" id="ARBA00023163"/>
    </source>
</evidence>
<dbReference type="Pfam" id="PF00196">
    <property type="entry name" value="GerE"/>
    <property type="match status" value="1"/>
</dbReference>
<evidence type="ECO:0000313" key="7">
    <source>
        <dbReference type="Proteomes" id="UP001551176"/>
    </source>
</evidence>
<dbReference type="Proteomes" id="UP001551176">
    <property type="component" value="Unassembled WGS sequence"/>
</dbReference>
<evidence type="ECO:0000259" key="5">
    <source>
        <dbReference type="PROSITE" id="PS50043"/>
    </source>
</evidence>
<keyword evidence="1" id="KW-0805">Transcription regulation</keyword>
<evidence type="ECO:0000256" key="1">
    <source>
        <dbReference type="ARBA" id="ARBA00023015"/>
    </source>
</evidence>
<keyword evidence="3" id="KW-0804">Transcription</keyword>
<organism evidence="6 7">
    <name type="scientific">Streptomyces atriruber</name>
    <dbReference type="NCBI Taxonomy" id="545121"/>
    <lineage>
        <taxon>Bacteria</taxon>
        <taxon>Bacillati</taxon>
        <taxon>Actinomycetota</taxon>
        <taxon>Actinomycetes</taxon>
        <taxon>Kitasatosporales</taxon>
        <taxon>Streptomycetaceae</taxon>
        <taxon>Streptomyces</taxon>
    </lineage>
</organism>
<dbReference type="InterPro" id="IPR000792">
    <property type="entry name" value="Tscrpt_reg_LuxR_C"/>
</dbReference>
<reference evidence="6 7" key="1">
    <citation type="submission" date="2024-06" db="EMBL/GenBank/DDBJ databases">
        <title>The Natural Products Discovery Center: Release of the First 8490 Sequenced Strains for Exploring Actinobacteria Biosynthetic Diversity.</title>
        <authorList>
            <person name="Kalkreuter E."/>
            <person name="Kautsar S.A."/>
            <person name="Yang D."/>
            <person name="Bader C.D."/>
            <person name="Teijaro C.N."/>
            <person name="Fluegel L."/>
            <person name="Davis C.M."/>
            <person name="Simpson J.R."/>
            <person name="Lauterbach L."/>
            <person name="Steele A.D."/>
            <person name="Gui C."/>
            <person name="Meng S."/>
            <person name="Li G."/>
            <person name="Viehrig K."/>
            <person name="Ye F."/>
            <person name="Su P."/>
            <person name="Kiefer A.F."/>
            <person name="Nichols A."/>
            <person name="Cepeda A.J."/>
            <person name="Yan W."/>
            <person name="Fan B."/>
            <person name="Jiang Y."/>
            <person name="Adhikari A."/>
            <person name="Zheng C.-J."/>
            <person name="Schuster L."/>
            <person name="Cowan T.M."/>
            <person name="Smanski M.J."/>
            <person name="Chevrette M.G."/>
            <person name="De Carvalho L.P.S."/>
            <person name="Shen B."/>
        </authorList>
    </citation>
    <scope>NUCLEOTIDE SEQUENCE [LARGE SCALE GENOMIC DNA]</scope>
    <source>
        <strain evidence="6 7">NPDC046838</strain>
    </source>
</reference>
<dbReference type="SMART" id="SM00421">
    <property type="entry name" value="HTH_LUXR"/>
    <property type="match status" value="1"/>
</dbReference>
<dbReference type="EMBL" id="JBEYXV010000026">
    <property type="protein sequence ID" value="MEU6826353.1"/>
    <property type="molecule type" value="Genomic_DNA"/>
</dbReference>
<feature type="region of interest" description="Disordered" evidence="4">
    <location>
        <begin position="1"/>
        <end position="25"/>
    </location>
</feature>
<evidence type="ECO:0000256" key="2">
    <source>
        <dbReference type="ARBA" id="ARBA00023125"/>
    </source>
</evidence>
<proteinExistence type="predicted"/>
<dbReference type="Gene3D" id="1.10.10.10">
    <property type="entry name" value="Winged helix-like DNA-binding domain superfamily/Winged helix DNA-binding domain"/>
    <property type="match status" value="1"/>
</dbReference>
<dbReference type="InterPro" id="IPR036388">
    <property type="entry name" value="WH-like_DNA-bd_sf"/>
</dbReference>
<dbReference type="PANTHER" id="PTHR44688:SF25">
    <property type="entry name" value="HTH LUXR-TYPE DOMAIN-CONTAINING PROTEIN"/>
    <property type="match status" value="1"/>
</dbReference>
<evidence type="ECO:0000313" key="6">
    <source>
        <dbReference type="EMBL" id="MEU6826353.1"/>
    </source>
</evidence>
<dbReference type="CDD" id="cd06170">
    <property type="entry name" value="LuxR_C_like"/>
    <property type="match status" value="1"/>
</dbReference>
<dbReference type="InterPro" id="IPR016032">
    <property type="entry name" value="Sig_transdc_resp-reg_C-effctor"/>
</dbReference>
<feature type="domain" description="HTH luxR-type" evidence="5">
    <location>
        <begin position="118"/>
        <end position="183"/>
    </location>
</feature>
<name>A0ABV3BZB3_9ACTN</name>
<dbReference type="SUPFAM" id="SSF46894">
    <property type="entry name" value="C-terminal effector domain of the bipartite response regulators"/>
    <property type="match status" value="1"/>
</dbReference>
<keyword evidence="7" id="KW-1185">Reference proteome</keyword>
<evidence type="ECO:0000256" key="4">
    <source>
        <dbReference type="SAM" id="MobiDB-lite"/>
    </source>
</evidence>
<gene>
    <name evidence="6" type="ORF">ABZ921_37555</name>
</gene>
<keyword evidence="2" id="KW-0238">DNA-binding</keyword>